<evidence type="ECO:0000256" key="1">
    <source>
        <dbReference type="SAM" id="Phobius"/>
    </source>
</evidence>
<evidence type="ECO:0000259" key="2">
    <source>
        <dbReference type="Pfam" id="PF01551"/>
    </source>
</evidence>
<protein>
    <submittedName>
        <fullName evidence="3">M23 family metallopeptidase</fullName>
    </submittedName>
    <submittedName>
        <fullName evidence="4">Peptidase M23-like protein</fullName>
    </submittedName>
</protein>
<organism evidence="4 5">
    <name type="scientific">Dielma fastidiosa</name>
    <dbReference type="NCBI Taxonomy" id="1034346"/>
    <lineage>
        <taxon>Bacteria</taxon>
        <taxon>Bacillati</taxon>
        <taxon>Bacillota</taxon>
        <taxon>Erysipelotrichia</taxon>
        <taxon>Erysipelotrichales</taxon>
        <taxon>Erysipelotrichaceae</taxon>
        <taxon>Dielma</taxon>
    </lineage>
</organism>
<feature type="transmembrane region" description="Helical" evidence="1">
    <location>
        <begin position="27"/>
        <end position="47"/>
    </location>
</feature>
<dbReference type="Proteomes" id="UP001276902">
    <property type="component" value="Unassembled WGS sequence"/>
</dbReference>
<keyword evidence="1" id="KW-0472">Membrane</keyword>
<proteinExistence type="predicted"/>
<keyword evidence="1" id="KW-0812">Transmembrane</keyword>
<feature type="domain" description="M23ase beta-sheet core" evidence="2">
    <location>
        <begin position="104"/>
        <end position="161"/>
    </location>
</feature>
<keyword evidence="1" id="KW-1133">Transmembrane helix</keyword>
<comment type="caution">
    <text evidence="4">The sequence shown here is derived from an EMBL/GenBank/DDBJ whole genome shotgun (WGS) entry which is preliminary data.</text>
</comment>
<reference evidence="4 5" key="1">
    <citation type="submission" date="2018-05" db="EMBL/GenBank/DDBJ databases">
        <title>Genomic Encyclopedia of Type Strains, Phase IV (KMG-IV): sequencing the most valuable type-strain genomes for metagenomic binning, comparative biology and taxonomic classification.</title>
        <authorList>
            <person name="Goeker M."/>
        </authorList>
    </citation>
    <scope>NUCLEOTIDE SEQUENCE [LARGE SCALE GENOMIC DNA]</scope>
    <source>
        <strain evidence="4 5">JC118</strain>
    </source>
</reference>
<dbReference type="InterPro" id="IPR011055">
    <property type="entry name" value="Dup_hybrid_motif"/>
</dbReference>
<dbReference type="EMBL" id="QJKH01000009">
    <property type="protein sequence ID" value="PXX77862.1"/>
    <property type="molecule type" value="Genomic_DNA"/>
</dbReference>
<dbReference type="Gene3D" id="2.70.70.10">
    <property type="entry name" value="Glucose Permease (Domain IIA)"/>
    <property type="match status" value="1"/>
</dbReference>
<dbReference type="EMBL" id="JALDAW010000016">
    <property type="protein sequence ID" value="MDY5168543.1"/>
    <property type="molecule type" value="Genomic_DNA"/>
</dbReference>
<dbReference type="RefSeq" id="WP_022939059.1">
    <property type="nucleotide sequence ID" value="NZ_BAABZA010000010.1"/>
</dbReference>
<sequence length="183" mass="20627">MIRENRSRSRMHSRYGSRFDEDHSKGFGFFFKLTMIIMLLVALTLGYRINEVKQFVKIPEAIRLSVKNLTAWFPFESWFNLKDTSVSAANYQKLADNYYVNGSTTCSSILNGVVLSINDDEKNILVQHDNGVLATYGNLESIDVIAGERVNQGAALGSFNESVKMDFLYNGAAIDYLQAMAIQ</sequence>
<dbReference type="InterPro" id="IPR016047">
    <property type="entry name" value="M23ase_b-sheet_dom"/>
</dbReference>
<dbReference type="SUPFAM" id="SSF51261">
    <property type="entry name" value="Duplicated hybrid motif"/>
    <property type="match status" value="1"/>
</dbReference>
<dbReference type="STRING" id="1034346.GCA_000313565_02777"/>
<gene>
    <name evidence="4" type="ORF">DES51_109116</name>
    <name evidence="3" type="ORF">MQE39_10490</name>
</gene>
<name>A0A318KN29_9FIRM</name>
<keyword evidence="5" id="KW-1185">Reference proteome</keyword>
<evidence type="ECO:0000313" key="4">
    <source>
        <dbReference type="EMBL" id="PXX77862.1"/>
    </source>
</evidence>
<evidence type="ECO:0000313" key="3">
    <source>
        <dbReference type="EMBL" id="MDY5168543.1"/>
    </source>
</evidence>
<reference evidence="3" key="2">
    <citation type="submission" date="2022-03" db="EMBL/GenBank/DDBJ databases">
        <title>First case of bacteraemia caused by Dielma fastidiosa in a patient hospitalised with diverticulitis.</title>
        <authorList>
            <person name="Forman-Ankjaer B."/>
            <person name="Hvid-Jensen F."/>
            <person name="Kobel C.M."/>
            <person name="Greve T."/>
        </authorList>
    </citation>
    <scope>NUCLEOTIDE SEQUENCE</scope>
    <source>
        <strain evidence="3">AUH_DF_2021</strain>
    </source>
</reference>
<dbReference type="OrthoDB" id="1644706at2"/>
<dbReference type="AlphaFoldDB" id="A0A318KN29"/>
<dbReference type="CDD" id="cd12797">
    <property type="entry name" value="M23_peptidase"/>
    <property type="match status" value="1"/>
</dbReference>
<dbReference type="Proteomes" id="UP000247612">
    <property type="component" value="Unassembled WGS sequence"/>
</dbReference>
<evidence type="ECO:0000313" key="5">
    <source>
        <dbReference type="Proteomes" id="UP000247612"/>
    </source>
</evidence>
<accession>A0A318KN29</accession>
<dbReference type="Pfam" id="PF01551">
    <property type="entry name" value="Peptidase_M23"/>
    <property type="match status" value="1"/>
</dbReference>